<comment type="caution">
    <text evidence="1">The sequence shown here is derived from an EMBL/GenBank/DDBJ whole genome shotgun (WGS) entry which is preliminary data.</text>
</comment>
<gene>
    <name evidence="1" type="ORF">L6164_024006</name>
</gene>
<proteinExistence type="predicted"/>
<dbReference type="Proteomes" id="UP000828941">
    <property type="component" value="Chromosome 10"/>
</dbReference>
<evidence type="ECO:0000313" key="2">
    <source>
        <dbReference type="Proteomes" id="UP000828941"/>
    </source>
</evidence>
<organism evidence="1 2">
    <name type="scientific">Bauhinia variegata</name>
    <name type="common">Purple orchid tree</name>
    <name type="synonym">Phanera variegata</name>
    <dbReference type="NCBI Taxonomy" id="167791"/>
    <lineage>
        <taxon>Eukaryota</taxon>
        <taxon>Viridiplantae</taxon>
        <taxon>Streptophyta</taxon>
        <taxon>Embryophyta</taxon>
        <taxon>Tracheophyta</taxon>
        <taxon>Spermatophyta</taxon>
        <taxon>Magnoliopsida</taxon>
        <taxon>eudicotyledons</taxon>
        <taxon>Gunneridae</taxon>
        <taxon>Pentapetalae</taxon>
        <taxon>rosids</taxon>
        <taxon>fabids</taxon>
        <taxon>Fabales</taxon>
        <taxon>Fabaceae</taxon>
        <taxon>Cercidoideae</taxon>
        <taxon>Cercideae</taxon>
        <taxon>Bauhiniinae</taxon>
        <taxon>Bauhinia</taxon>
    </lineage>
</organism>
<accession>A0ACB9LXE9</accession>
<reference evidence="1 2" key="1">
    <citation type="journal article" date="2022" name="DNA Res.">
        <title>Chromosomal-level genome assembly of the orchid tree Bauhinia variegata (Leguminosae; Cercidoideae) supports the allotetraploid origin hypothesis of Bauhinia.</title>
        <authorList>
            <person name="Zhong Y."/>
            <person name="Chen Y."/>
            <person name="Zheng D."/>
            <person name="Pang J."/>
            <person name="Liu Y."/>
            <person name="Luo S."/>
            <person name="Meng S."/>
            <person name="Qian L."/>
            <person name="Wei D."/>
            <person name="Dai S."/>
            <person name="Zhou R."/>
        </authorList>
    </citation>
    <scope>NUCLEOTIDE SEQUENCE [LARGE SCALE GENOMIC DNA]</scope>
    <source>
        <strain evidence="1">BV-YZ2020</strain>
    </source>
</reference>
<evidence type="ECO:0000313" key="1">
    <source>
        <dbReference type="EMBL" id="KAI4315986.1"/>
    </source>
</evidence>
<keyword evidence="2" id="KW-1185">Reference proteome</keyword>
<protein>
    <submittedName>
        <fullName evidence="1">Uncharacterized protein</fullName>
    </submittedName>
</protein>
<dbReference type="EMBL" id="CM039435">
    <property type="protein sequence ID" value="KAI4315986.1"/>
    <property type="molecule type" value="Genomic_DNA"/>
</dbReference>
<sequence length="123" mass="14179">MNNNIPAILCKLEKVFALALFDVMEHLSIHLKYEAMVGGLVQYHSYNGYKHRDKLNEGKRPDGNSAKLRHGTGEVAPWHDVLERTSKHSAMRCGALSQRAFYQCSPWCLEFMPWLPEHVLERN</sequence>
<name>A0ACB9LXE9_BAUVA</name>